<name>A0A939ILG4_9ALTE</name>
<dbReference type="SUPFAM" id="SSF56601">
    <property type="entry name" value="beta-lactamase/transpeptidase-like"/>
    <property type="match status" value="1"/>
</dbReference>
<dbReference type="GO" id="GO:0005737">
    <property type="term" value="C:cytoplasm"/>
    <property type="evidence" value="ECO:0007669"/>
    <property type="project" value="UniProtKB-SubCell"/>
</dbReference>
<comment type="caution">
    <text evidence="8">The sequence shown here is derived from an EMBL/GenBank/DDBJ whole genome shotgun (WGS) entry which is preliminary data.</text>
</comment>
<feature type="chain" id="PRO_5036769313" evidence="6">
    <location>
        <begin position="22"/>
        <end position="977"/>
    </location>
</feature>
<evidence type="ECO:0000313" key="9">
    <source>
        <dbReference type="Proteomes" id="UP000664654"/>
    </source>
</evidence>
<dbReference type="Pfam" id="PF22544">
    <property type="entry name" value="HYDIN_VesB_CFA65-like_Ig"/>
    <property type="match status" value="1"/>
</dbReference>
<dbReference type="InterPro" id="IPR012338">
    <property type="entry name" value="Beta-lactam/transpept-like"/>
</dbReference>
<evidence type="ECO:0000313" key="8">
    <source>
        <dbReference type="EMBL" id="MBN7824188.1"/>
    </source>
</evidence>
<evidence type="ECO:0000256" key="2">
    <source>
        <dbReference type="ARBA" id="ARBA00004496"/>
    </source>
</evidence>
<evidence type="ECO:0000256" key="5">
    <source>
        <dbReference type="ARBA" id="ARBA00023273"/>
    </source>
</evidence>
<dbReference type="PROSITE" id="PS50194">
    <property type="entry name" value="FILAMIN_REPEAT"/>
    <property type="match status" value="1"/>
</dbReference>
<dbReference type="InterPro" id="IPR017868">
    <property type="entry name" value="Filamin/ABP280_repeat-like"/>
</dbReference>
<comment type="subcellular location">
    <subcellularLocation>
        <location evidence="1">Cell projection</location>
        <location evidence="1">Cilium</location>
    </subcellularLocation>
    <subcellularLocation>
        <location evidence="2">Cytoplasm</location>
    </subcellularLocation>
</comment>
<organism evidence="8 9">
    <name type="scientific">Bowmanella dokdonensis</name>
    <dbReference type="NCBI Taxonomy" id="751969"/>
    <lineage>
        <taxon>Bacteria</taxon>
        <taxon>Pseudomonadati</taxon>
        <taxon>Pseudomonadota</taxon>
        <taxon>Gammaproteobacteria</taxon>
        <taxon>Alteromonadales</taxon>
        <taxon>Alteromonadaceae</taxon>
        <taxon>Bowmanella</taxon>
    </lineage>
</organism>
<keyword evidence="6" id="KW-0732">Signal</keyword>
<keyword evidence="3" id="KW-0963">Cytoplasm</keyword>
<reference evidence="8" key="1">
    <citation type="submission" date="2021-03" db="EMBL/GenBank/DDBJ databases">
        <title>novel species isolated from a fishpond in China.</title>
        <authorList>
            <person name="Lu H."/>
            <person name="Cai Z."/>
        </authorList>
    </citation>
    <scope>NUCLEOTIDE SEQUENCE</scope>
    <source>
        <strain evidence="8">JCM 30855</strain>
    </source>
</reference>
<evidence type="ECO:0000259" key="7">
    <source>
        <dbReference type="Pfam" id="PF22544"/>
    </source>
</evidence>
<dbReference type="Gene3D" id="3.40.710.10">
    <property type="entry name" value="DD-peptidase/beta-lactamase superfamily"/>
    <property type="match status" value="1"/>
</dbReference>
<keyword evidence="5" id="KW-0966">Cell projection</keyword>
<dbReference type="Gene3D" id="2.60.40.10">
    <property type="entry name" value="Immunoglobulins"/>
    <property type="match status" value="1"/>
</dbReference>
<accession>A0A939ILG4</accession>
<proteinExistence type="predicted"/>
<keyword evidence="4" id="KW-0969">Cilium</keyword>
<dbReference type="RefSeq" id="WP_206572275.1">
    <property type="nucleotide sequence ID" value="NZ_JAFKCV010000001.1"/>
</dbReference>
<sequence>MSPLSSLLFFCLALSAGTVSAAEIFSEDFQSGQYANWTSSGDGEDAINLYQANYSLRLDGLRQSEIALSTEGFTGVSLSMALTGAYLVYGDTCHAEYSTDGGASWSSLGSIGSGQSGGGFVSFNQGSGLDNQANLRLRFRAYTLYDNYCYGDNVTLTGTASAAAALYSDDFQDGSYADWSLSGNGNDAANLYQGNYSLRLDGLRQATQFLSSSGYQAVSLSGELAALYLVNGDHCYLEVSANGGQSWQTLLQLSNGQDSGQFQSASLGSGLDDNANLQIRARAYSLYGNYCYLDNVSLAGQPISGGGDEPELRVTGSGNLGQVPVGQSAQNIVSLSNNGDAPLDIGVINAPVTPFSLLSDNCSGITLAENQSCQLTLGFTPTTDGGFFGSVSIPSNDTDQTPYVLNLSGTGLISGSCDFDCLGGSGNVSRSQLTYSQLTGTSSQALINYSHYGIPANGADPDNSFSGNLSLTIVPGTLSEQGTSLAGAYTDPDRLPPFSFSFVQYGTHLVPLERQIVATTHPSWEWILLPGRVWQENGDNGYSRVALPFALQEVNANCTHNGVMTFLFKDDGSVSRVAYQIAQETCEYFKFNLHGKLEASYTPAAISGATQLITDYVEEVAGRLPVKAISELASDYPGVGLLAANIGSDQTAGHLSAYGVLYQGTHYQGNCSTRQGDYPFCAVMALPSYSTAKSMVGGIGLMRLEQKYGGSQQDLKISDYVSECPASRWGDVTLEHALDMATGNYDSAGDSVDEGAQATIDEFFLVGSHAGKISHACDYPRKVSPGSSFVYHTSDTYILSRAMQQVVEANQGSQADYFRDMLVAEIYQPLGLSPLTWESKRTYDGQAQVWGGYGLSLHGDDFLKVGAFLSLNSGQIGGQTMLDPTLLADALQQTSNRGLTTGTSSSRYQNGFWAYDLSASTQVACANPTWVPYMSGFGGIGLVMLPNGMVYYYVSDNNEYGFTKTVKELNKISPVCN</sequence>
<keyword evidence="9" id="KW-1185">Reference proteome</keyword>
<dbReference type="EMBL" id="JAFKCV010000001">
    <property type="protein sequence ID" value="MBN7824188.1"/>
    <property type="molecule type" value="Genomic_DNA"/>
</dbReference>
<evidence type="ECO:0000256" key="6">
    <source>
        <dbReference type="SAM" id="SignalP"/>
    </source>
</evidence>
<dbReference type="InterPro" id="IPR013783">
    <property type="entry name" value="Ig-like_fold"/>
</dbReference>
<dbReference type="NCBIfam" id="NF012200">
    <property type="entry name" value="choice_anch_D"/>
    <property type="match status" value="1"/>
</dbReference>
<gene>
    <name evidence="8" type="ORF">J0A66_03010</name>
</gene>
<evidence type="ECO:0000256" key="1">
    <source>
        <dbReference type="ARBA" id="ARBA00004138"/>
    </source>
</evidence>
<protein>
    <submittedName>
        <fullName evidence="8">Choice-of-anchor D domain-containing protein</fullName>
    </submittedName>
</protein>
<dbReference type="InterPro" id="IPR053879">
    <property type="entry name" value="HYDIN_VesB_CFA65-like_Ig"/>
</dbReference>
<dbReference type="AlphaFoldDB" id="A0A939ILG4"/>
<dbReference type="Gene3D" id="2.60.120.260">
    <property type="entry name" value="Galactose-binding domain-like"/>
    <property type="match status" value="1"/>
</dbReference>
<evidence type="ECO:0000256" key="4">
    <source>
        <dbReference type="ARBA" id="ARBA00023069"/>
    </source>
</evidence>
<feature type="signal peptide" evidence="6">
    <location>
        <begin position="1"/>
        <end position="21"/>
    </location>
</feature>
<evidence type="ECO:0000256" key="3">
    <source>
        <dbReference type="ARBA" id="ARBA00022490"/>
    </source>
</evidence>
<feature type="domain" description="HYDIN/VesB/CFA65-like Ig-like" evidence="7">
    <location>
        <begin position="318"/>
        <end position="406"/>
    </location>
</feature>
<dbReference type="Proteomes" id="UP000664654">
    <property type="component" value="Unassembled WGS sequence"/>
</dbReference>